<sequence>MAVPQGVKQLGWFVIIWAGGVGVILAIGFLIRLVLMPG</sequence>
<keyword evidence="1" id="KW-1133">Transmembrane helix</keyword>
<reference evidence="3" key="1">
    <citation type="submission" date="2017-04" db="EMBL/GenBank/DDBJ databases">
        <authorList>
            <person name="Varghese N."/>
            <person name="Submissions S."/>
        </authorList>
    </citation>
    <scope>NUCLEOTIDE SEQUENCE [LARGE SCALE GENOMIC DNA]</scope>
</reference>
<proteinExistence type="predicted"/>
<organism evidence="2 3">
    <name type="scientific">Devosia lucknowensis</name>
    <dbReference type="NCBI Taxonomy" id="1096929"/>
    <lineage>
        <taxon>Bacteria</taxon>
        <taxon>Pseudomonadati</taxon>
        <taxon>Pseudomonadota</taxon>
        <taxon>Alphaproteobacteria</taxon>
        <taxon>Hyphomicrobiales</taxon>
        <taxon>Devosiaceae</taxon>
        <taxon>Devosia</taxon>
    </lineage>
</organism>
<dbReference type="OrthoDB" id="7283774at2"/>
<evidence type="ECO:0000256" key="1">
    <source>
        <dbReference type="SAM" id="Phobius"/>
    </source>
</evidence>
<keyword evidence="3" id="KW-1185">Reference proteome</keyword>
<protein>
    <recommendedName>
        <fullName evidence="4">DUF2474 domain-containing protein</fullName>
    </recommendedName>
</protein>
<name>A0A1Y6G8X6_9HYPH</name>
<dbReference type="AlphaFoldDB" id="A0A1Y6G8X6"/>
<accession>A0A1Y6G8X6</accession>
<dbReference type="RefSeq" id="WP_140049036.1">
    <property type="nucleotide sequence ID" value="NZ_FXWK01000002.1"/>
</dbReference>
<gene>
    <name evidence="2" type="ORF">SAMN06295905_3507</name>
</gene>
<dbReference type="Proteomes" id="UP000194474">
    <property type="component" value="Unassembled WGS sequence"/>
</dbReference>
<evidence type="ECO:0000313" key="2">
    <source>
        <dbReference type="EMBL" id="SMQ86204.1"/>
    </source>
</evidence>
<evidence type="ECO:0008006" key="4">
    <source>
        <dbReference type="Google" id="ProtNLM"/>
    </source>
</evidence>
<keyword evidence="1" id="KW-0472">Membrane</keyword>
<feature type="transmembrane region" description="Helical" evidence="1">
    <location>
        <begin position="12"/>
        <end position="35"/>
    </location>
</feature>
<keyword evidence="1" id="KW-0812">Transmembrane</keyword>
<dbReference type="EMBL" id="FXWK01000002">
    <property type="protein sequence ID" value="SMQ86204.1"/>
    <property type="molecule type" value="Genomic_DNA"/>
</dbReference>
<evidence type="ECO:0000313" key="3">
    <source>
        <dbReference type="Proteomes" id="UP000194474"/>
    </source>
</evidence>